<dbReference type="Ensembl" id="ENSSOCT00000001651.1">
    <property type="protein sequence ID" value="ENSSOCP00000001608.1"/>
    <property type="gene ID" value="ENSSOCG00000001280.1"/>
</dbReference>
<dbReference type="Proteomes" id="UP000694551">
    <property type="component" value="Unplaced"/>
</dbReference>
<dbReference type="AlphaFoldDB" id="A0A8D0EHW8"/>
<keyword evidence="1" id="KW-0812">Transmembrane</keyword>
<evidence type="ECO:0000256" key="1">
    <source>
        <dbReference type="SAM" id="Phobius"/>
    </source>
</evidence>
<accession>A0A8D0EHW8</accession>
<protein>
    <submittedName>
        <fullName evidence="2">Uncharacterized protein</fullName>
    </submittedName>
</protein>
<evidence type="ECO:0000313" key="2">
    <source>
        <dbReference type="Ensembl" id="ENSSOCP00000001608.1"/>
    </source>
</evidence>
<keyword evidence="1" id="KW-1133">Transmembrane helix</keyword>
<keyword evidence="3" id="KW-1185">Reference proteome</keyword>
<name>A0A8D0EHW8_STROC</name>
<feature type="transmembrane region" description="Helical" evidence="1">
    <location>
        <begin position="21"/>
        <end position="41"/>
    </location>
</feature>
<reference evidence="2" key="1">
    <citation type="submission" date="2025-08" db="UniProtKB">
        <authorList>
            <consortium name="Ensembl"/>
        </authorList>
    </citation>
    <scope>IDENTIFICATION</scope>
</reference>
<organism evidence="2 3">
    <name type="scientific">Strix occidentalis caurina</name>
    <name type="common">northern spotted owl</name>
    <dbReference type="NCBI Taxonomy" id="311401"/>
    <lineage>
        <taxon>Eukaryota</taxon>
        <taxon>Metazoa</taxon>
        <taxon>Chordata</taxon>
        <taxon>Craniata</taxon>
        <taxon>Vertebrata</taxon>
        <taxon>Euteleostomi</taxon>
        <taxon>Archelosauria</taxon>
        <taxon>Archosauria</taxon>
        <taxon>Dinosauria</taxon>
        <taxon>Saurischia</taxon>
        <taxon>Theropoda</taxon>
        <taxon>Coelurosauria</taxon>
        <taxon>Aves</taxon>
        <taxon>Neognathae</taxon>
        <taxon>Neoaves</taxon>
        <taxon>Telluraves</taxon>
        <taxon>Strigiformes</taxon>
        <taxon>Strigidae</taxon>
        <taxon>Strix</taxon>
    </lineage>
</organism>
<sequence length="129" mass="13859">MPGTRPIRRTTMRRRLLPVRTLTALLMVMFSRLTLFTSVILSPTHSPACSARGTRLSWAPDLAPMPLLGILSLNVSQPDPNPMGTEMGMPGNHTEAVAGMGSLSPRCGLEMELRAINTGLPTPVPCPSL</sequence>
<keyword evidence="1" id="KW-0472">Membrane</keyword>
<evidence type="ECO:0000313" key="3">
    <source>
        <dbReference type="Proteomes" id="UP000694551"/>
    </source>
</evidence>
<proteinExistence type="predicted"/>
<reference evidence="2" key="2">
    <citation type="submission" date="2025-09" db="UniProtKB">
        <authorList>
            <consortium name="Ensembl"/>
        </authorList>
    </citation>
    <scope>IDENTIFICATION</scope>
</reference>